<organism evidence="2 3">
    <name type="scientific">Eumeta variegata</name>
    <name type="common">Bagworm moth</name>
    <name type="synonym">Eumeta japonica</name>
    <dbReference type="NCBI Taxonomy" id="151549"/>
    <lineage>
        <taxon>Eukaryota</taxon>
        <taxon>Metazoa</taxon>
        <taxon>Ecdysozoa</taxon>
        <taxon>Arthropoda</taxon>
        <taxon>Hexapoda</taxon>
        <taxon>Insecta</taxon>
        <taxon>Pterygota</taxon>
        <taxon>Neoptera</taxon>
        <taxon>Endopterygota</taxon>
        <taxon>Lepidoptera</taxon>
        <taxon>Glossata</taxon>
        <taxon>Ditrysia</taxon>
        <taxon>Tineoidea</taxon>
        <taxon>Psychidae</taxon>
        <taxon>Oiketicinae</taxon>
        <taxon>Eumeta</taxon>
    </lineage>
</organism>
<protein>
    <submittedName>
        <fullName evidence="2">Uncharacterized protein</fullName>
    </submittedName>
</protein>
<evidence type="ECO:0000313" key="2">
    <source>
        <dbReference type="EMBL" id="GBP51683.1"/>
    </source>
</evidence>
<keyword evidence="3" id="KW-1185">Reference proteome</keyword>
<reference evidence="2 3" key="1">
    <citation type="journal article" date="2019" name="Commun. Biol.">
        <title>The bagworm genome reveals a unique fibroin gene that provides high tensile strength.</title>
        <authorList>
            <person name="Kono N."/>
            <person name="Nakamura H."/>
            <person name="Ohtoshi R."/>
            <person name="Tomita M."/>
            <person name="Numata K."/>
            <person name="Arakawa K."/>
        </authorList>
    </citation>
    <scope>NUCLEOTIDE SEQUENCE [LARGE SCALE GENOMIC DNA]</scope>
</reference>
<comment type="caution">
    <text evidence="2">The sequence shown here is derived from an EMBL/GenBank/DDBJ whole genome shotgun (WGS) entry which is preliminary data.</text>
</comment>
<gene>
    <name evidence="2" type="ORF">EVAR_48306_1</name>
</gene>
<sequence length="188" mass="21250">MRTTNITAKRIKSVRSYHKKNRLSVQKYGCSCYGIMNRTEKHANESSRTVRYHTLIEKRREISVVALRPASERSRGLYLLYYFTPLSIGSLPLHQIFYSYPKGRYHSDFAEDTSVNGRWQLSTLSDFISASERQVALTGEYKTSAAISSACAINGRRGTVARRQRVTSPRADAATAPSARYGKITNNT</sequence>
<proteinExistence type="predicted"/>
<dbReference type="EMBL" id="BGZK01000586">
    <property type="protein sequence ID" value="GBP51683.1"/>
    <property type="molecule type" value="Genomic_DNA"/>
</dbReference>
<evidence type="ECO:0000313" key="3">
    <source>
        <dbReference type="Proteomes" id="UP000299102"/>
    </source>
</evidence>
<evidence type="ECO:0000256" key="1">
    <source>
        <dbReference type="SAM" id="MobiDB-lite"/>
    </source>
</evidence>
<dbReference type="AlphaFoldDB" id="A0A4C1WKZ1"/>
<feature type="region of interest" description="Disordered" evidence="1">
    <location>
        <begin position="161"/>
        <end position="188"/>
    </location>
</feature>
<name>A0A4C1WKZ1_EUMVA</name>
<accession>A0A4C1WKZ1</accession>
<dbReference type="Proteomes" id="UP000299102">
    <property type="component" value="Unassembled WGS sequence"/>
</dbReference>